<dbReference type="Proteomes" id="UP001528672">
    <property type="component" value="Unassembled WGS sequence"/>
</dbReference>
<comment type="caution">
    <text evidence="1">The sequence shown here is derived from an EMBL/GenBank/DDBJ whole genome shotgun (WGS) entry which is preliminary data.</text>
</comment>
<keyword evidence="2" id="KW-1185">Reference proteome</keyword>
<reference evidence="1 2" key="1">
    <citation type="submission" date="2023-02" db="EMBL/GenBank/DDBJ databases">
        <title>Bacterial whole genome sequence for Curvibacter sp. HBC28.</title>
        <authorList>
            <person name="Le V."/>
            <person name="Ko S.-R."/>
            <person name="Ahn C.-Y."/>
            <person name="Oh H.-M."/>
        </authorList>
    </citation>
    <scope>NUCLEOTIDE SEQUENCE [LARGE SCALE GENOMIC DNA]</scope>
    <source>
        <strain evidence="1 2">HBC28</strain>
    </source>
</reference>
<organism evidence="1 2">
    <name type="scientific">Curvibacter microcysteis</name>
    <dbReference type="NCBI Taxonomy" id="3026419"/>
    <lineage>
        <taxon>Bacteria</taxon>
        <taxon>Pseudomonadati</taxon>
        <taxon>Pseudomonadota</taxon>
        <taxon>Betaproteobacteria</taxon>
        <taxon>Burkholderiales</taxon>
        <taxon>Comamonadaceae</taxon>
        <taxon>Curvibacter</taxon>
    </lineage>
</organism>
<proteinExistence type="predicted"/>
<dbReference type="RefSeq" id="WP_273928199.1">
    <property type="nucleotide sequence ID" value="NZ_JAQSIO010000007.1"/>
</dbReference>
<evidence type="ECO:0000313" key="2">
    <source>
        <dbReference type="Proteomes" id="UP001528672"/>
    </source>
</evidence>
<dbReference type="EMBL" id="JAQSIO010000007">
    <property type="protein sequence ID" value="MDD0816430.1"/>
    <property type="molecule type" value="Genomic_DNA"/>
</dbReference>
<name>A0ABT5MJ79_9BURK</name>
<protein>
    <recommendedName>
        <fullName evidence="3">DUF4435 domain-containing protein</fullName>
    </recommendedName>
</protein>
<evidence type="ECO:0000313" key="1">
    <source>
        <dbReference type="EMBL" id="MDD0816430.1"/>
    </source>
</evidence>
<gene>
    <name evidence="1" type="ORF">PSQ39_17455</name>
</gene>
<evidence type="ECO:0008006" key="3">
    <source>
        <dbReference type="Google" id="ProtNLM"/>
    </source>
</evidence>
<accession>A0ABT5MJ79</accession>
<sequence>MERDITASRIANAIMQEGNFEGGVYILLEGIKDVRLYSRFFDEKSTRIRQTYGKYKQREVYRILTERNFASKLGVRDSDFLKVRGNAKFDLNYSDDIFITDGHDSEVMILNSDALSKYLLAVSSEEKIENFEKKIGSDIRTYIFKLAEPMGYLRYANKKFKLGLSFKPEYPEGNKIKFKKFICEKNLIYLGHEQMVRAVCDYSKNRGQQVSSCEEIIRKLVEVSDLKIPLSDLVNGHDLSEILSLILVKGLKSESNLARGQDVVESALALSYELRYFKKSTLFVNIQKWANASGLEIFQN</sequence>